<evidence type="ECO:0000313" key="1">
    <source>
        <dbReference type="Proteomes" id="UP000036681"/>
    </source>
</evidence>
<dbReference type="Proteomes" id="UP000036681">
    <property type="component" value="Unplaced"/>
</dbReference>
<dbReference type="WBParaSite" id="ALUE_0001737701-mRNA-1">
    <property type="protein sequence ID" value="ALUE_0001737701-mRNA-1"/>
    <property type="gene ID" value="ALUE_0001737701"/>
</dbReference>
<protein>
    <submittedName>
        <fullName evidence="2">Uncharacterized protein</fullName>
    </submittedName>
</protein>
<sequence length="52" mass="5956">MIDSDLSIFTSNSSIVIMIANKIFNRRQTFPIFIDTTNYVFAAIGWLHICTD</sequence>
<organism evidence="1 2">
    <name type="scientific">Ascaris lumbricoides</name>
    <name type="common">Giant roundworm</name>
    <dbReference type="NCBI Taxonomy" id="6252"/>
    <lineage>
        <taxon>Eukaryota</taxon>
        <taxon>Metazoa</taxon>
        <taxon>Ecdysozoa</taxon>
        <taxon>Nematoda</taxon>
        <taxon>Chromadorea</taxon>
        <taxon>Rhabditida</taxon>
        <taxon>Spirurina</taxon>
        <taxon>Ascaridomorpha</taxon>
        <taxon>Ascaridoidea</taxon>
        <taxon>Ascarididae</taxon>
        <taxon>Ascaris</taxon>
    </lineage>
</organism>
<reference evidence="2" key="1">
    <citation type="submission" date="2017-02" db="UniProtKB">
        <authorList>
            <consortium name="WormBaseParasite"/>
        </authorList>
    </citation>
    <scope>IDENTIFICATION</scope>
</reference>
<keyword evidence="1" id="KW-1185">Reference proteome</keyword>
<proteinExistence type="predicted"/>
<name>A0A0M3IGF5_ASCLU</name>
<dbReference type="AlphaFoldDB" id="A0A0M3IGF5"/>
<evidence type="ECO:0000313" key="2">
    <source>
        <dbReference type="WBParaSite" id="ALUE_0001737701-mRNA-1"/>
    </source>
</evidence>
<accession>A0A0M3IGF5</accession>